<keyword evidence="5" id="KW-1185">Reference proteome</keyword>
<dbReference type="EMBL" id="JFHE01000012">
    <property type="protein sequence ID" value="KDR34593.1"/>
    <property type="molecule type" value="Genomic_DNA"/>
</dbReference>
<sequence length="208" mass="22593">MSDTHSTPQLDPCRLGVAFIDAQLLSLCTHAGLLADWIENGQRAPDFSALARLVEHRRAHPEAHAHSEDGMPMKEEPQDALQPWPTLPDASQRMTFALRVPCLNAILAVADFFDVHRLSSSRTPEVQFLMRLRDAAVNGERFRIGADEYVPHAAYGGLIIDKTLDGAALFGDGAETGFIAFGDVVGLLGYLRKLLKSMQAVISSGDAG</sequence>
<evidence type="ECO:0000313" key="2">
    <source>
        <dbReference type="EMBL" id="GGD81149.1"/>
    </source>
</evidence>
<protein>
    <submittedName>
        <fullName evidence="3">Uncharacterized protein</fullName>
    </submittedName>
</protein>
<dbReference type="RefSeq" id="WP_035965277.1">
    <property type="nucleotide sequence ID" value="NZ_BMEG01000006.1"/>
</dbReference>
<comment type="caution">
    <text evidence="3">The sequence shown here is derived from an EMBL/GenBank/DDBJ whole genome shotgun (WGS) entry which is preliminary data.</text>
</comment>
<dbReference type="AlphaFoldDB" id="A0A069P1X9"/>
<name>A0A069P1X9_9BURK</name>
<dbReference type="Proteomes" id="UP000027439">
    <property type="component" value="Unassembled WGS sequence"/>
</dbReference>
<reference evidence="2" key="1">
    <citation type="journal article" date="2014" name="Int. J. Syst. Evol. Microbiol.">
        <title>Complete genome of a new Firmicutes species belonging to the dominant human colonic microbiota ('Ruminococcus bicirculans') reveals two chromosomes and a selective capacity to utilize plant glucans.</title>
        <authorList>
            <consortium name="NISC Comparative Sequencing Program"/>
            <person name="Wegmann U."/>
            <person name="Louis P."/>
            <person name="Goesmann A."/>
            <person name="Henrissat B."/>
            <person name="Duncan S.H."/>
            <person name="Flint H.J."/>
        </authorList>
    </citation>
    <scope>NUCLEOTIDE SEQUENCE</scope>
    <source>
        <strain evidence="2">CGMCC 1.11013</strain>
    </source>
</reference>
<evidence type="ECO:0000313" key="3">
    <source>
        <dbReference type="EMBL" id="KDR34593.1"/>
    </source>
</evidence>
<feature type="region of interest" description="Disordered" evidence="1">
    <location>
        <begin position="58"/>
        <end position="81"/>
    </location>
</feature>
<organism evidence="3 4">
    <name type="scientific">Caballeronia grimmiae</name>
    <dbReference type="NCBI Taxonomy" id="1071679"/>
    <lineage>
        <taxon>Bacteria</taxon>
        <taxon>Pseudomonadati</taxon>
        <taxon>Pseudomonadota</taxon>
        <taxon>Betaproteobacteria</taxon>
        <taxon>Burkholderiales</taxon>
        <taxon>Burkholderiaceae</taxon>
        <taxon>Caballeronia</taxon>
    </lineage>
</organism>
<evidence type="ECO:0000313" key="4">
    <source>
        <dbReference type="Proteomes" id="UP000027439"/>
    </source>
</evidence>
<reference evidence="5" key="3">
    <citation type="journal article" date="2019" name="Int. J. Syst. Evol. Microbiol.">
        <title>The Global Catalogue of Microorganisms (GCM) 10K type strain sequencing project: providing services to taxonomists for standard genome sequencing and annotation.</title>
        <authorList>
            <consortium name="The Broad Institute Genomics Platform"/>
            <consortium name="The Broad Institute Genome Sequencing Center for Infectious Disease"/>
            <person name="Wu L."/>
            <person name="Ma J."/>
        </authorList>
    </citation>
    <scope>NUCLEOTIDE SEQUENCE [LARGE SCALE GENOMIC DNA]</scope>
    <source>
        <strain evidence="5">CGMCC 1.11013</strain>
    </source>
</reference>
<feature type="compositionally biased region" description="Basic and acidic residues" evidence="1">
    <location>
        <begin position="58"/>
        <end position="77"/>
    </location>
</feature>
<dbReference type="OrthoDB" id="8999699at2"/>
<dbReference type="eggNOG" id="ENOG50317PK">
    <property type="taxonomic scope" value="Bacteria"/>
</dbReference>
<reference evidence="3 4" key="2">
    <citation type="submission" date="2014-03" db="EMBL/GenBank/DDBJ databases">
        <title>Draft Genome Sequences of Four Burkholderia Strains.</title>
        <authorList>
            <person name="Liu X.Y."/>
            <person name="Li C.X."/>
            <person name="Xu J.H."/>
        </authorList>
    </citation>
    <scope>NUCLEOTIDE SEQUENCE [LARGE SCALE GENOMIC DNA]</scope>
    <source>
        <strain evidence="3 4">R27</strain>
    </source>
</reference>
<accession>A0A069P1X9</accession>
<evidence type="ECO:0000256" key="1">
    <source>
        <dbReference type="SAM" id="MobiDB-lite"/>
    </source>
</evidence>
<reference evidence="2" key="4">
    <citation type="submission" date="2024-05" db="EMBL/GenBank/DDBJ databases">
        <authorList>
            <person name="Sun Q."/>
            <person name="Zhou Y."/>
        </authorList>
    </citation>
    <scope>NUCLEOTIDE SEQUENCE</scope>
    <source>
        <strain evidence="2">CGMCC 1.11013</strain>
    </source>
</reference>
<proteinExistence type="predicted"/>
<dbReference type="Proteomes" id="UP000597138">
    <property type="component" value="Unassembled WGS sequence"/>
</dbReference>
<dbReference type="EMBL" id="BMEG01000006">
    <property type="protein sequence ID" value="GGD81149.1"/>
    <property type="molecule type" value="Genomic_DNA"/>
</dbReference>
<gene>
    <name evidence="3" type="ORF">BG57_04890</name>
    <name evidence="2" type="ORF">GCM10010985_39570</name>
</gene>
<evidence type="ECO:0000313" key="5">
    <source>
        <dbReference type="Proteomes" id="UP000597138"/>
    </source>
</evidence>